<organism evidence="9">
    <name type="scientific">marine sediment metagenome</name>
    <dbReference type="NCBI Taxonomy" id="412755"/>
    <lineage>
        <taxon>unclassified sequences</taxon>
        <taxon>metagenomes</taxon>
        <taxon>ecological metagenomes</taxon>
    </lineage>
</organism>
<proteinExistence type="predicted"/>
<dbReference type="CDD" id="cd12797">
    <property type="entry name" value="M23_peptidase"/>
    <property type="match status" value="1"/>
</dbReference>
<keyword evidence="3" id="KW-0479">Metal-binding</keyword>
<keyword evidence="6" id="KW-0482">Metalloprotease</keyword>
<accession>A0A0F9VJU6</accession>
<evidence type="ECO:0000256" key="5">
    <source>
        <dbReference type="ARBA" id="ARBA00022833"/>
    </source>
</evidence>
<dbReference type="GO" id="GO:0004222">
    <property type="term" value="F:metalloendopeptidase activity"/>
    <property type="evidence" value="ECO:0007669"/>
    <property type="project" value="TreeGrafter"/>
</dbReference>
<dbReference type="Pfam" id="PF01471">
    <property type="entry name" value="PG_binding_1"/>
    <property type="match status" value="1"/>
</dbReference>
<keyword evidence="4" id="KW-0378">Hydrolase</keyword>
<evidence type="ECO:0000259" key="8">
    <source>
        <dbReference type="Pfam" id="PF01471"/>
    </source>
</evidence>
<comment type="cofactor">
    <cofactor evidence="1">
        <name>Zn(2+)</name>
        <dbReference type="ChEBI" id="CHEBI:29105"/>
    </cofactor>
</comment>
<dbReference type="InterPro" id="IPR036366">
    <property type="entry name" value="PGBDSf"/>
</dbReference>
<dbReference type="GO" id="GO:0046872">
    <property type="term" value="F:metal ion binding"/>
    <property type="evidence" value="ECO:0007669"/>
    <property type="project" value="UniProtKB-KW"/>
</dbReference>
<sequence>MTLLLSDFLPIISHVPGWNGQVWSRGHPGSGRQPSSTKYDPNFNKREHNGTDWASTRTQIHIPHDGQIRLARWQNNGSGNAVTCNHGPVAIDIPGVRFYGETRKVYSRHLHMGPDKKWQTKQFLVKERQWVKRGEPIGWVGSSGASAGPHDHCELHVDLMYQAAYRHKSLDTEWIYSRSGPRYWMEGSDEDTMTIGDSGENVEVVQTRLAQLGFDPGTIDKQYGPKTAAAASAWQKDRGFDITGSLTGFDHANLFQVGGNSHSHTEVVVAGPAI</sequence>
<keyword evidence="5" id="KW-0862">Zinc</keyword>
<comment type="caution">
    <text evidence="9">The sequence shown here is derived from an EMBL/GenBank/DDBJ whole genome shotgun (WGS) entry which is preliminary data.</text>
</comment>
<evidence type="ECO:0000313" key="9">
    <source>
        <dbReference type="EMBL" id="KKN73776.1"/>
    </source>
</evidence>
<dbReference type="SUPFAM" id="SSF51261">
    <property type="entry name" value="Duplicated hybrid motif"/>
    <property type="match status" value="1"/>
</dbReference>
<dbReference type="GO" id="GO:0006508">
    <property type="term" value="P:proteolysis"/>
    <property type="evidence" value="ECO:0007669"/>
    <property type="project" value="UniProtKB-KW"/>
</dbReference>
<protein>
    <recommendedName>
        <fullName evidence="8">Peptidoglycan binding-like domain-containing protein</fullName>
    </recommendedName>
</protein>
<dbReference type="PANTHER" id="PTHR21666:SF288">
    <property type="entry name" value="CELL DIVISION PROTEIN YTFB"/>
    <property type="match status" value="1"/>
</dbReference>
<name>A0A0F9VJU6_9ZZZZ</name>
<evidence type="ECO:0000256" key="1">
    <source>
        <dbReference type="ARBA" id="ARBA00001947"/>
    </source>
</evidence>
<dbReference type="Gene3D" id="1.10.101.10">
    <property type="entry name" value="PGBD-like superfamily/PGBD"/>
    <property type="match status" value="1"/>
</dbReference>
<dbReference type="InterPro" id="IPR002477">
    <property type="entry name" value="Peptidoglycan-bd-like"/>
</dbReference>
<evidence type="ECO:0000256" key="7">
    <source>
        <dbReference type="SAM" id="MobiDB-lite"/>
    </source>
</evidence>
<dbReference type="InterPro" id="IPR011055">
    <property type="entry name" value="Dup_hybrid_motif"/>
</dbReference>
<dbReference type="AlphaFoldDB" id="A0A0F9VJU6"/>
<evidence type="ECO:0000256" key="4">
    <source>
        <dbReference type="ARBA" id="ARBA00022801"/>
    </source>
</evidence>
<gene>
    <name evidence="9" type="ORF">LCGC14_0397240</name>
</gene>
<evidence type="ECO:0000256" key="6">
    <source>
        <dbReference type="ARBA" id="ARBA00023049"/>
    </source>
</evidence>
<dbReference type="Gene3D" id="2.70.70.10">
    <property type="entry name" value="Glucose Permease (Domain IIA)"/>
    <property type="match status" value="1"/>
</dbReference>
<dbReference type="SUPFAM" id="SSF47090">
    <property type="entry name" value="PGBD-like"/>
    <property type="match status" value="1"/>
</dbReference>
<dbReference type="InterPro" id="IPR050570">
    <property type="entry name" value="Cell_wall_metabolism_enzyme"/>
</dbReference>
<feature type="region of interest" description="Disordered" evidence="7">
    <location>
        <begin position="24"/>
        <end position="50"/>
    </location>
</feature>
<evidence type="ECO:0000256" key="3">
    <source>
        <dbReference type="ARBA" id="ARBA00022723"/>
    </source>
</evidence>
<dbReference type="InterPro" id="IPR036365">
    <property type="entry name" value="PGBD-like_sf"/>
</dbReference>
<feature type="domain" description="Peptidoglycan binding-like" evidence="8">
    <location>
        <begin position="198"/>
        <end position="246"/>
    </location>
</feature>
<keyword evidence="2" id="KW-0645">Protease</keyword>
<dbReference type="EMBL" id="LAZR01000337">
    <property type="protein sequence ID" value="KKN73776.1"/>
    <property type="molecule type" value="Genomic_DNA"/>
</dbReference>
<reference evidence="9" key="1">
    <citation type="journal article" date="2015" name="Nature">
        <title>Complex archaea that bridge the gap between prokaryotes and eukaryotes.</title>
        <authorList>
            <person name="Spang A."/>
            <person name="Saw J.H."/>
            <person name="Jorgensen S.L."/>
            <person name="Zaremba-Niedzwiedzka K."/>
            <person name="Martijn J."/>
            <person name="Lind A.E."/>
            <person name="van Eijk R."/>
            <person name="Schleper C."/>
            <person name="Guy L."/>
            <person name="Ettema T.J."/>
        </authorList>
    </citation>
    <scope>NUCLEOTIDE SEQUENCE</scope>
</reference>
<evidence type="ECO:0000256" key="2">
    <source>
        <dbReference type="ARBA" id="ARBA00022670"/>
    </source>
</evidence>
<dbReference type="PANTHER" id="PTHR21666">
    <property type="entry name" value="PEPTIDASE-RELATED"/>
    <property type="match status" value="1"/>
</dbReference>